<reference evidence="2" key="1">
    <citation type="submission" date="2016-10" db="EMBL/GenBank/DDBJ databases">
        <authorList>
            <person name="Varghese N."/>
            <person name="Submissions S."/>
        </authorList>
    </citation>
    <scope>NUCLEOTIDE SEQUENCE [LARGE SCALE GENOMIC DNA]</scope>
    <source>
        <strain evidence="2">DSM 11005</strain>
    </source>
</reference>
<dbReference type="OrthoDB" id="9803716at2"/>
<accession>A0A1G6KQ62</accession>
<protein>
    <recommendedName>
        <fullName evidence="3">IrrE N-terminal-like domain-containing protein</fullName>
    </recommendedName>
</protein>
<sequence>MEKKETIAELDKLFQEVGTYRYSADYRELLVFARKFPKIAPFNAMLLHIQKPGSIMVATAGEWRIRFGRKPIPGARPLVILKPFGPVEFVYELNDTEGQELPQIIEQPFEAIGEVTRAMLGNFIDNLYLSGIRVNLQNYGTDFAGQVQRINETANFTNSKGTIQFKQYYCITVNENMDNASKLATIYHELGHIFCGHIPCPNQKYIPTRGYLPKEVEEFEAESVCWLLCERQGIKNPSAQYLSTYLKGNGQVPNISLTNVLKAAGEIEQIRKGVSRPRKELLVKEK</sequence>
<dbReference type="RefSeq" id="WP_093729982.1">
    <property type="nucleotide sequence ID" value="NZ_FMYW01000005.1"/>
</dbReference>
<dbReference type="Proteomes" id="UP000198943">
    <property type="component" value="Unassembled WGS sequence"/>
</dbReference>
<name>A0A1G6KQ62_9FIRM</name>
<gene>
    <name evidence="1" type="ORF">SAMN04487864_10541</name>
</gene>
<dbReference type="AlphaFoldDB" id="A0A1G6KQ62"/>
<keyword evidence="2" id="KW-1185">Reference proteome</keyword>
<evidence type="ECO:0000313" key="1">
    <source>
        <dbReference type="EMBL" id="SDC33229.1"/>
    </source>
</evidence>
<organism evidence="1 2">
    <name type="scientific">Succiniclasticum ruminis</name>
    <dbReference type="NCBI Taxonomy" id="40841"/>
    <lineage>
        <taxon>Bacteria</taxon>
        <taxon>Bacillati</taxon>
        <taxon>Bacillota</taxon>
        <taxon>Negativicutes</taxon>
        <taxon>Acidaminococcales</taxon>
        <taxon>Acidaminococcaceae</taxon>
        <taxon>Succiniclasticum</taxon>
    </lineage>
</organism>
<dbReference type="Gene3D" id="1.10.10.2910">
    <property type="match status" value="1"/>
</dbReference>
<evidence type="ECO:0008006" key="3">
    <source>
        <dbReference type="Google" id="ProtNLM"/>
    </source>
</evidence>
<evidence type="ECO:0000313" key="2">
    <source>
        <dbReference type="Proteomes" id="UP000198943"/>
    </source>
</evidence>
<proteinExistence type="predicted"/>
<dbReference type="EMBL" id="FMYW01000005">
    <property type="protein sequence ID" value="SDC33229.1"/>
    <property type="molecule type" value="Genomic_DNA"/>
</dbReference>